<protein>
    <recommendedName>
        <fullName evidence="4">DUF349 domain-containing protein</fullName>
    </recommendedName>
</protein>
<dbReference type="Proteomes" id="UP000035170">
    <property type="component" value="Unassembled WGS sequence"/>
</dbReference>
<organism evidence="2 3">
    <name type="scientific">Variovorax paradoxus</name>
    <dbReference type="NCBI Taxonomy" id="34073"/>
    <lineage>
        <taxon>Bacteria</taxon>
        <taxon>Pseudomonadati</taxon>
        <taxon>Pseudomonadota</taxon>
        <taxon>Betaproteobacteria</taxon>
        <taxon>Burkholderiales</taxon>
        <taxon>Comamonadaceae</taxon>
        <taxon>Variovorax</taxon>
    </lineage>
</organism>
<comment type="caution">
    <text evidence="2">The sequence shown here is derived from an EMBL/GenBank/DDBJ whole genome shotgun (WGS) entry which is preliminary data.</text>
</comment>
<dbReference type="PATRIC" id="fig|34073.19.peg.132"/>
<dbReference type="InterPro" id="IPR007139">
    <property type="entry name" value="DUF349"/>
</dbReference>
<name>A0A0H2M9C6_VARPD</name>
<feature type="compositionally biased region" description="Low complexity" evidence="1">
    <location>
        <begin position="704"/>
        <end position="716"/>
    </location>
</feature>
<dbReference type="RefSeq" id="WP_047782936.1">
    <property type="nucleotide sequence ID" value="NZ_JZWI01000001.1"/>
</dbReference>
<evidence type="ECO:0008006" key="4">
    <source>
        <dbReference type="Google" id="ProtNLM"/>
    </source>
</evidence>
<keyword evidence="3" id="KW-1185">Reference proteome</keyword>
<evidence type="ECO:0000313" key="2">
    <source>
        <dbReference type="EMBL" id="KLN58771.1"/>
    </source>
</evidence>
<accession>A0A0H2M9C6</accession>
<evidence type="ECO:0000313" key="3">
    <source>
        <dbReference type="Proteomes" id="UP000035170"/>
    </source>
</evidence>
<feature type="compositionally biased region" description="Basic and acidic residues" evidence="1">
    <location>
        <begin position="809"/>
        <end position="822"/>
    </location>
</feature>
<evidence type="ECO:0000256" key="1">
    <source>
        <dbReference type="SAM" id="MobiDB-lite"/>
    </source>
</evidence>
<feature type="compositionally biased region" description="Basic and acidic residues" evidence="1">
    <location>
        <begin position="788"/>
        <end position="802"/>
    </location>
</feature>
<feature type="region of interest" description="Disordered" evidence="1">
    <location>
        <begin position="672"/>
        <end position="824"/>
    </location>
</feature>
<feature type="compositionally biased region" description="Basic and acidic residues" evidence="1">
    <location>
        <begin position="749"/>
        <end position="760"/>
    </location>
</feature>
<gene>
    <name evidence="2" type="ORF">VPARA_01350</name>
</gene>
<feature type="region of interest" description="Disordered" evidence="1">
    <location>
        <begin position="636"/>
        <end position="657"/>
    </location>
</feature>
<proteinExistence type="predicted"/>
<dbReference type="AlphaFoldDB" id="A0A0H2M9C6"/>
<dbReference type="EMBL" id="JZWI01000001">
    <property type="protein sequence ID" value="KLN58771.1"/>
    <property type="molecule type" value="Genomic_DNA"/>
</dbReference>
<sequence>MCAGLCRRLRFLSSDNDFAQVTSTSSKPHDLQALDTLTGGAFTAPTSGERAARIRDWLAGNPAPEQMQEVFKELSGRDKGAARLLREKLDELKRAKGQEAIAAEWAQKAEALLAQSKLNIADALAWQRDAAKAGAPLSREPLAGFKVQLADRVKGIEDLQHRAQVHREAAVLLAQRFEVLSTKGWQDAQAAEESLRADVTHWQQQAADITADANWTSLDARFAPQLESSKAQLLVVSDAFHAALAQAQAAAADAAAALPPVPVWADELRAARGEVVAPKAAPAKPAAPKVDPAVRAAAQDAVQAALAKLEQETAEGHGKASAGAAAALRAVLKEHGKLVEAPLEARVHAALVAAGELEGWQRWSADKVREDLVAKAEGLLKRPEGQALGGRKMQETLRSLRDQWKQADQGGVPNHALWKRFDEACNEAHKVVEAWLEKVRADAAEHRAHRVALIEEVRAWAAEHASASDLKAHNRALHQFADRWRDAGHVGEKVFAELQPQWNEAFGAARAPFEEAQKASIERRQAMIAEAAELGAQPMLRIDAVKALQQRWQAEAQSVPLDRRHEQKLWDAFRAPIDEAFNRKTAEREKSATAMSEHDRHVLEASKALDAANAGGDVQKIRAAIARLEAALRGEAPAPAPAAKPEPVASSDGPAVGATEAVAPGQAAAEFGESAEQAPGSSDAEALPGTPAPAHAAASPDLVAPADGADASARSDGAAHEAGEAAAAEEAKAPPAPPKPAPKPVVAVRGDDRPGNKKAEAVPAGRAGGRFGDRRDGARPGPGGPGRPGDRGAPRPDGRGDRGAPAGRFGDRPPRFEDRGPRLGDTAFRAQREALERADLALRKLAAQAHGEALTQVLGAWEQRDASRLPSVQELGRAVTPAVRSGWSQAIGSAPKAAPDEAAEALLRLEMAAEVPTPAEQLDARRALQLKLLTKRGDPPPVQTWGQDAGKVLAAAHDAASARRLQNALKALLRK</sequence>
<reference evidence="2 3" key="1">
    <citation type="submission" date="2015-03" db="EMBL/GenBank/DDBJ databases">
        <title>Genome sequence of Variovorax paradoxus TBEA6.</title>
        <authorList>
            <person name="Poehlein A."/>
            <person name="Schuldes J."/>
            <person name="Wuebbeler J.H."/>
            <person name="Hiessl S."/>
            <person name="Steinbuechel A."/>
            <person name="Daniel R."/>
        </authorList>
    </citation>
    <scope>NUCLEOTIDE SEQUENCE [LARGE SCALE GENOMIC DNA]</scope>
    <source>
        <strain evidence="2 3">TBEA6</strain>
    </source>
</reference>
<feature type="compositionally biased region" description="Pro residues" evidence="1">
    <location>
        <begin position="734"/>
        <end position="743"/>
    </location>
</feature>
<dbReference type="Pfam" id="PF03993">
    <property type="entry name" value="DUF349"/>
    <property type="match status" value="1"/>
</dbReference>